<dbReference type="InterPro" id="IPR000086">
    <property type="entry name" value="NUDIX_hydrolase_dom"/>
</dbReference>
<proteinExistence type="predicted"/>
<keyword evidence="3" id="KW-1185">Reference proteome</keyword>
<dbReference type="Proteomes" id="UP000094043">
    <property type="component" value="Chromosome 3"/>
</dbReference>
<dbReference type="InterPro" id="IPR015797">
    <property type="entry name" value="NUDIX_hydrolase-like_dom_sf"/>
</dbReference>
<gene>
    <name evidence="2" type="ORF">L203_102539</name>
</gene>
<dbReference type="GeneID" id="91086751"/>
<evidence type="ECO:0000313" key="3">
    <source>
        <dbReference type="Proteomes" id="UP000094043"/>
    </source>
</evidence>
<name>A0AAJ8M175_9TREE</name>
<reference evidence="2" key="3">
    <citation type="submission" date="2024-01" db="EMBL/GenBank/DDBJ databases">
        <authorList>
            <person name="Coelho M.A."/>
            <person name="David-Palma M."/>
            <person name="Shea T."/>
            <person name="Sun S."/>
            <person name="Cuomo C.A."/>
            <person name="Heitman J."/>
        </authorList>
    </citation>
    <scope>NUCLEOTIDE SEQUENCE</scope>
    <source>
        <strain evidence="2">CBS 7841</strain>
    </source>
</reference>
<dbReference type="SUPFAM" id="SSF55811">
    <property type="entry name" value="Nudix"/>
    <property type="match status" value="1"/>
</dbReference>
<dbReference type="PANTHER" id="PTHR13622">
    <property type="entry name" value="THIAMIN PYROPHOSPHOKINASE"/>
    <property type="match status" value="1"/>
</dbReference>
<sequence>MLRKSLLSVVLQADNFPNYSLPPLPPPHPYIPFHLTRSDLDAGLVPLGLLRPDVVDEMRSYNDRSAYQGRGVWEFVGKESNQQAGVCFIPEIVEQGKAELDRVMKLCVESWREEGIFARPLAGWRNELYTVYASPDSSGLQQSAKQKPFGNVAFDLERAACAIFGIATFGVHLIAYEGTGDNTRLWVPRRSKTKATWPGFLDNSVAGGIPAGMKPLEAIIKECDEEANLPEQLVKKVIKNVGAASYVYITSDGFLQPETEFLYDLPLPDQSSSEYVRPAPHDDEVDSFASLTVPQLIEALHSGEMKPNCGLIYVDWLMRHGYVTPENETDYLEISTRIRRRLGVALPVT</sequence>
<dbReference type="KEGG" id="cdep:91086751"/>
<protein>
    <recommendedName>
        <fullName evidence="1">Nudix hydrolase domain-containing protein</fullName>
    </recommendedName>
</protein>
<reference evidence="2" key="2">
    <citation type="journal article" date="2022" name="Elife">
        <title>Obligate sexual reproduction of a homothallic fungus closely related to the Cryptococcus pathogenic species complex.</title>
        <authorList>
            <person name="Passer A.R."/>
            <person name="Clancey S.A."/>
            <person name="Shea T."/>
            <person name="David-Palma M."/>
            <person name="Averette A.F."/>
            <person name="Boekhout T."/>
            <person name="Porcel B.M."/>
            <person name="Nowrousian M."/>
            <person name="Cuomo C.A."/>
            <person name="Sun S."/>
            <person name="Heitman J."/>
            <person name="Coelho M.A."/>
        </authorList>
    </citation>
    <scope>NUCLEOTIDE SEQUENCE</scope>
    <source>
        <strain evidence="2">CBS 7841</strain>
    </source>
</reference>
<evidence type="ECO:0000259" key="1">
    <source>
        <dbReference type="PROSITE" id="PS51462"/>
    </source>
</evidence>
<dbReference type="AlphaFoldDB" id="A0AAJ8M175"/>
<reference evidence="2" key="1">
    <citation type="submission" date="2016-06" db="EMBL/GenBank/DDBJ databases">
        <authorList>
            <person name="Cuomo C."/>
            <person name="Litvintseva A."/>
            <person name="Heitman J."/>
            <person name="Chen Y."/>
            <person name="Sun S."/>
            <person name="Springer D."/>
            <person name="Dromer F."/>
            <person name="Young S."/>
            <person name="Zeng Q."/>
            <person name="Chapman S."/>
            <person name="Gujja S."/>
            <person name="Saif S."/>
            <person name="Birren B."/>
        </authorList>
    </citation>
    <scope>NUCLEOTIDE SEQUENCE</scope>
    <source>
        <strain evidence="2">CBS 7841</strain>
    </source>
</reference>
<dbReference type="GO" id="GO:0044715">
    <property type="term" value="F:8-oxo-dGDP phosphatase activity"/>
    <property type="evidence" value="ECO:0007669"/>
    <property type="project" value="TreeGrafter"/>
</dbReference>
<dbReference type="FunFam" id="3.90.79.10:FF:000019">
    <property type="entry name" value="Thiamin pyrophosphokinase, putative"/>
    <property type="match status" value="1"/>
</dbReference>
<dbReference type="EMBL" id="CP143786">
    <property type="protein sequence ID" value="WVN87361.1"/>
    <property type="molecule type" value="Genomic_DNA"/>
</dbReference>
<dbReference type="Gene3D" id="3.90.79.10">
    <property type="entry name" value="Nucleoside Triphosphate Pyrophosphohydrolase"/>
    <property type="match status" value="1"/>
</dbReference>
<dbReference type="PROSITE" id="PS51462">
    <property type="entry name" value="NUDIX"/>
    <property type="match status" value="1"/>
</dbReference>
<dbReference type="PANTHER" id="PTHR13622:SF8">
    <property type="entry name" value="THIAMIN PYROPHOSPHOKINASE 1"/>
    <property type="match status" value="1"/>
</dbReference>
<accession>A0AAJ8M175</accession>
<dbReference type="CDD" id="cd03676">
    <property type="entry name" value="NUDIX_Tnr3_like"/>
    <property type="match status" value="1"/>
</dbReference>
<evidence type="ECO:0000313" key="2">
    <source>
        <dbReference type="EMBL" id="WVN87361.1"/>
    </source>
</evidence>
<dbReference type="RefSeq" id="XP_066068061.1">
    <property type="nucleotide sequence ID" value="XM_066211964.1"/>
</dbReference>
<dbReference type="Pfam" id="PF00293">
    <property type="entry name" value="NUDIX"/>
    <property type="match status" value="1"/>
</dbReference>
<feature type="domain" description="Nudix hydrolase" evidence="1">
    <location>
        <begin position="156"/>
        <end position="313"/>
    </location>
</feature>
<organism evidence="2 3">
    <name type="scientific">Cryptococcus depauperatus CBS 7841</name>
    <dbReference type="NCBI Taxonomy" id="1295531"/>
    <lineage>
        <taxon>Eukaryota</taxon>
        <taxon>Fungi</taxon>
        <taxon>Dikarya</taxon>
        <taxon>Basidiomycota</taxon>
        <taxon>Agaricomycotina</taxon>
        <taxon>Tremellomycetes</taxon>
        <taxon>Tremellales</taxon>
        <taxon>Cryptococcaceae</taxon>
        <taxon>Cryptococcus</taxon>
    </lineage>
</organism>